<dbReference type="InterPro" id="IPR050834">
    <property type="entry name" value="Glycosyltransf_2"/>
</dbReference>
<dbReference type="RefSeq" id="WP_031815870.1">
    <property type="nucleotide sequence ID" value="NZ_MSAM01000003.1"/>
</dbReference>
<gene>
    <name evidence="2" type="primary">wfgD</name>
    <name evidence="2" type="ORF">VP351_00017</name>
</gene>
<keyword evidence="2" id="KW-0808">Transferase</keyword>
<dbReference type="InterPro" id="IPR001173">
    <property type="entry name" value="Glyco_trans_2-like"/>
</dbReference>
<dbReference type="PANTHER" id="PTHR43685">
    <property type="entry name" value="GLYCOSYLTRANSFERASE"/>
    <property type="match status" value="1"/>
</dbReference>
<dbReference type="CDD" id="cd00761">
    <property type="entry name" value="Glyco_tranf_GTA_type"/>
    <property type="match status" value="1"/>
</dbReference>
<dbReference type="GO" id="GO:0016757">
    <property type="term" value="F:glycosyltransferase activity"/>
    <property type="evidence" value="ECO:0007669"/>
    <property type="project" value="UniProtKB-KW"/>
</dbReference>
<feature type="domain" description="Glycosyltransferase 2-like" evidence="1">
    <location>
        <begin position="4"/>
        <end position="148"/>
    </location>
</feature>
<sequence length="277" mass="32369">MIVSVYVTTKDRPELLSRALKSVIEQTYSELDIIVVDDGSSELNHKKNHEIVNSLDKKIRYIYTPESKGACYSRNKAIQISKGDFITGLDDDDMFTTNRIESFVDAWDDSFAFICANFVNVYPNIRKYHYKKGGDFKLRDLLKNNEASNQIFTKVERLRAIGGFNVDVKKLQDWDTWLRLCYKYGGFRRLDESTYIMHHDHNHSRVSNNQSYKLALEQLVHRNKDIYDENSVLYIKLLIMVQNGKLDVELCKKSLLSDVSTLFIFKQLTKLLLKKRN</sequence>
<proteinExistence type="predicted"/>
<dbReference type="EC" id="2.4.1.305" evidence="2"/>
<accession>A0A7M1WCV0</accession>
<dbReference type="PANTHER" id="PTHR43685:SF2">
    <property type="entry name" value="GLYCOSYLTRANSFERASE 2-LIKE DOMAIN-CONTAINING PROTEIN"/>
    <property type="match status" value="1"/>
</dbReference>
<dbReference type="SUPFAM" id="SSF53448">
    <property type="entry name" value="Nucleotide-diphospho-sugar transferases"/>
    <property type="match status" value="1"/>
</dbReference>
<reference evidence="2" key="1">
    <citation type="submission" date="2020-08" db="EMBL/GenBank/DDBJ databases">
        <title>Genetic structure, function and evolution of capsule biosynthesis loci in Vibrio parahaemolyticus.</title>
        <authorList>
            <person name="Li L."/>
            <person name="Bian S."/>
        </authorList>
    </citation>
    <scope>NUCLEOTIDE SEQUENCE</scope>
    <source>
        <strain evidence="2">VP351</strain>
    </source>
</reference>
<organism evidence="2">
    <name type="scientific">Vibrio parahaemolyticus</name>
    <dbReference type="NCBI Taxonomy" id="670"/>
    <lineage>
        <taxon>Bacteria</taxon>
        <taxon>Pseudomonadati</taxon>
        <taxon>Pseudomonadota</taxon>
        <taxon>Gammaproteobacteria</taxon>
        <taxon>Vibrionales</taxon>
        <taxon>Vibrionaceae</taxon>
        <taxon>Vibrio</taxon>
    </lineage>
</organism>
<evidence type="ECO:0000259" key="1">
    <source>
        <dbReference type="Pfam" id="PF00535"/>
    </source>
</evidence>
<keyword evidence="2" id="KW-0328">Glycosyltransferase</keyword>
<dbReference type="EMBL" id="MT898281">
    <property type="protein sequence ID" value="QOS24924.1"/>
    <property type="molecule type" value="Genomic_DNA"/>
</dbReference>
<evidence type="ECO:0000313" key="2">
    <source>
        <dbReference type="EMBL" id="QOS24924.1"/>
    </source>
</evidence>
<dbReference type="AlphaFoldDB" id="A0A7M1WCV0"/>
<dbReference type="Pfam" id="PF00535">
    <property type="entry name" value="Glycos_transf_2"/>
    <property type="match status" value="1"/>
</dbReference>
<name>A0A7M1WCV0_VIBPH</name>
<protein>
    <submittedName>
        <fullName evidence="2">UDP-Glc:alpha-D-GlcNAc-diphosphoundecaprenol beta-1,3-glucosyltransferase WfgD</fullName>
        <ecNumber evidence="2">2.4.1.305</ecNumber>
    </submittedName>
</protein>
<dbReference type="InterPro" id="IPR029044">
    <property type="entry name" value="Nucleotide-diphossugar_trans"/>
</dbReference>
<dbReference type="Gene3D" id="3.90.550.10">
    <property type="entry name" value="Spore Coat Polysaccharide Biosynthesis Protein SpsA, Chain A"/>
    <property type="match status" value="1"/>
</dbReference>